<dbReference type="Gene3D" id="2.60.40.10">
    <property type="entry name" value="Immunoglobulins"/>
    <property type="match status" value="1"/>
</dbReference>
<evidence type="ECO:0000256" key="2">
    <source>
        <dbReference type="ARBA" id="ARBA00005336"/>
    </source>
</evidence>
<evidence type="ECO:0000256" key="6">
    <source>
        <dbReference type="ARBA" id="ARBA00023295"/>
    </source>
</evidence>
<dbReference type="Gene3D" id="3.40.50.1700">
    <property type="entry name" value="Glycoside hydrolase family 3 C-terminal domain"/>
    <property type="match status" value="2"/>
</dbReference>
<comment type="similarity">
    <text evidence="2">Belongs to the glycosyl hydrolase 3 family.</text>
</comment>
<dbReference type="InterPro" id="IPR036881">
    <property type="entry name" value="Glyco_hydro_3_C_sf"/>
</dbReference>
<dbReference type="Pfam" id="PF01915">
    <property type="entry name" value="Glyco_hydro_3_C"/>
    <property type="match status" value="2"/>
</dbReference>
<feature type="domain" description="Glycoside hydrolase family 3 C-terminal" evidence="8">
    <location>
        <begin position="242"/>
        <end position="322"/>
    </location>
</feature>
<dbReference type="SUPFAM" id="SSF52279">
    <property type="entry name" value="Beta-D-glucan exohydrolase, C-terminal domain"/>
    <property type="match status" value="2"/>
</dbReference>
<protein>
    <recommendedName>
        <fullName evidence="3">beta-glucosidase</fullName>
        <ecNumber evidence="3">3.2.1.21</ecNumber>
    </recommendedName>
</protein>
<dbReference type="Proteomes" id="UP001165083">
    <property type="component" value="Unassembled WGS sequence"/>
</dbReference>
<keyword evidence="5" id="KW-0378">Hydrolase</keyword>
<comment type="caution">
    <text evidence="9">The sequence shown here is derived from an EMBL/GenBank/DDBJ whole genome shotgun (WGS) entry which is preliminary data.</text>
</comment>
<evidence type="ECO:0000256" key="5">
    <source>
        <dbReference type="ARBA" id="ARBA00022801"/>
    </source>
</evidence>
<feature type="region of interest" description="Disordered" evidence="7">
    <location>
        <begin position="375"/>
        <end position="422"/>
    </location>
</feature>
<evidence type="ECO:0000256" key="7">
    <source>
        <dbReference type="SAM" id="MobiDB-lite"/>
    </source>
</evidence>
<dbReference type="EC" id="3.2.1.21" evidence="3"/>
<keyword evidence="4" id="KW-0732">Signal</keyword>
<reference evidence="9" key="1">
    <citation type="submission" date="2023-04" db="EMBL/GenBank/DDBJ databases">
        <title>Phytophthora lilii NBRC 32176.</title>
        <authorList>
            <person name="Ichikawa N."/>
            <person name="Sato H."/>
            <person name="Tonouchi N."/>
        </authorList>
    </citation>
    <scope>NUCLEOTIDE SEQUENCE</scope>
    <source>
        <strain evidence="9">NBRC 32176</strain>
    </source>
</reference>
<dbReference type="EMBL" id="BSXW01012547">
    <property type="protein sequence ID" value="GMF66120.1"/>
    <property type="molecule type" value="Genomic_DNA"/>
</dbReference>
<dbReference type="GO" id="GO:0008422">
    <property type="term" value="F:beta-glucosidase activity"/>
    <property type="evidence" value="ECO:0007669"/>
    <property type="project" value="UniProtKB-EC"/>
</dbReference>
<dbReference type="AlphaFoldDB" id="A0A9W6YKT7"/>
<gene>
    <name evidence="9" type="ORF">Plil01_001865600</name>
</gene>
<name>A0A9W6YKT7_9STRA</name>
<evidence type="ECO:0000313" key="9">
    <source>
        <dbReference type="EMBL" id="GMF66120.1"/>
    </source>
</evidence>
<evidence type="ECO:0000256" key="3">
    <source>
        <dbReference type="ARBA" id="ARBA00012744"/>
    </source>
</evidence>
<dbReference type="GO" id="GO:0009251">
    <property type="term" value="P:glucan catabolic process"/>
    <property type="evidence" value="ECO:0007669"/>
    <property type="project" value="TreeGrafter"/>
</dbReference>
<dbReference type="InterPro" id="IPR002772">
    <property type="entry name" value="Glyco_hydro_3_C"/>
</dbReference>
<keyword evidence="10" id="KW-1185">Reference proteome</keyword>
<sequence>MVPDDTTFFNHTKELLAQSPQYLERLKTSARRVMKLQMGLYDTPMPGGQDLDLVGSDEDVASALNADSIGRQCGGWSISWQGYTDQDALLTHGVTVKTGIEQIVGNGSFSYFNGLHQNGSYSDADLATAKEYASKAGYNIVAIGEDPYAEKGGDINNLSLPAGQVEYVKELASTGTKVIIVLFEGRPRLLGEMGADFFYSFLSYFLFHAFLTAFYPLQAIFHVDGYIGFQWRYCITEDLFIPENAYAVVNGLLSCELGGQTMAEILYGKVNPSGRMPITYPKHSANVEMTHNHPVTSMCENNIEEGAFYCENQWDFGTGLSYTDFTYSEVRLSRTLVETSTETVDVSVDVTNSGNMAGKGNRDAVPDPSVPLAERARDEAAQEVLKDQSGAQSDADCELHADGGRLERVLPPDRPRSQEGGG</sequence>
<evidence type="ECO:0000259" key="8">
    <source>
        <dbReference type="Pfam" id="PF01915"/>
    </source>
</evidence>
<accession>A0A9W6YKT7</accession>
<dbReference type="PANTHER" id="PTHR30620">
    <property type="entry name" value="PERIPLASMIC BETA-GLUCOSIDASE-RELATED"/>
    <property type="match status" value="1"/>
</dbReference>
<dbReference type="PANTHER" id="PTHR30620:SF16">
    <property type="entry name" value="LYSOSOMAL BETA GLUCOSIDASE"/>
    <property type="match status" value="1"/>
</dbReference>
<feature type="compositionally biased region" description="Basic and acidic residues" evidence="7">
    <location>
        <begin position="397"/>
        <end position="422"/>
    </location>
</feature>
<evidence type="ECO:0000256" key="4">
    <source>
        <dbReference type="ARBA" id="ARBA00022729"/>
    </source>
</evidence>
<feature type="compositionally biased region" description="Basic and acidic residues" evidence="7">
    <location>
        <begin position="375"/>
        <end position="386"/>
    </location>
</feature>
<organism evidence="9 10">
    <name type="scientific">Phytophthora lilii</name>
    <dbReference type="NCBI Taxonomy" id="2077276"/>
    <lineage>
        <taxon>Eukaryota</taxon>
        <taxon>Sar</taxon>
        <taxon>Stramenopiles</taxon>
        <taxon>Oomycota</taxon>
        <taxon>Peronosporomycetes</taxon>
        <taxon>Peronosporales</taxon>
        <taxon>Peronosporaceae</taxon>
        <taxon>Phytophthora</taxon>
    </lineage>
</organism>
<feature type="region of interest" description="Disordered" evidence="7">
    <location>
        <begin position="350"/>
        <end position="369"/>
    </location>
</feature>
<keyword evidence="6" id="KW-0326">Glycosidase</keyword>
<dbReference type="OrthoDB" id="416222at2759"/>
<proteinExistence type="inferred from homology"/>
<feature type="domain" description="Glycoside hydrolase family 3 C-terminal" evidence="8">
    <location>
        <begin position="50"/>
        <end position="192"/>
    </location>
</feature>
<evidence type="ECO:0000313" key="10">
    <source>
        <dbReference type="Proteomes" id="UP001165083"/>
    </source>
</evidence>
<comment type="catalytic activity">
    <reaction evidence="1">
        <text>Hydrolysis of terminal, non-reducing beta-D-glucosyl residues with release of beta-D-glucose.</text>
        <dbReference type="EC" id="3.2.1.21"/>
    </reaction>
</comment>
<evidence type="ECO:0000256" key="1">
    <source>
        <dbReference type="ARBA" id="ARBA00000448"/>
    </source>
</evidence>
<dbReference type="InterPro" id="IPR013783">
    <property type="entry name" value="Ig-like_fold"/>
</dbReference>
<dbReference type="InterPro" id="IPR051915">
    <property type="entry name" value="Cellulose_Degrad_GH3"/>
</dbReference>